<dbReference type="EMBL" id="CAJVQB010009274">
    <property type="protein sequence ID" value="CAG8728493.1"/>
    <property type="molecule type" value="Genomic_DNA"/>
</dbReference>
<dbReference type="PANTHER" id="PTHR23319">
    <property type="entry name" value="GRAM DOMAIN CONTAINING 1B, ISOFORM E"/>
    <property type="match status" value="1"/>
</dbReference>
<evidence type="ECO:0000256" key="4">
    <source>
        <dbReference type="SAM" id="Phobius"/>
    </source>
</evidence>
<dbReference type="InterPro" id="IPR051482">
    <property type="entry name" value="Cholesterol_transport"/>
</dbReference>
<comment type="caution">
    <text evidence="6">The sequence shown here is derived from an EMBL/GenBank/DDBJ whole genome shotgun (WGS) entry which is preliminary data.</text>
</comment>
<name>A0ABN7V461_GIGMA</name>
<dbReference type="PANTHER" id="PTHR23319:SF4">
    <property type="entry name" value="GRAM DOMAIN CONTAINING 1B, ISOFORM E"/>
    <property type="match status" value="1"/>
</dbReference>
<feature type="region of interest" description="Disordered" evidence="3">
    <location>
        <begin position="104"/>
        <end position="139"/>
    </location>
</feature>
<sequence length="692" mass="78334">MSASSSILLTSSSTTMSIDDKNKLNAVQSNDPLITPLIPFKFNHSFDVNHKNNLLNVIPSAHVDSTITPPLTPPNTAMNTPAKSPKNYYFEDFNYVSTSSDNFSPSSSNISSVSDPMNSNLNTPITDSSSLPNDDTKSDNKGEICIFTQVSTTIATVQQPPTSLLKSTKKPSPIRFRSSPKITKSSDYSNSDSTIVSNLDIDHYPDSSISTTTSDFEKDNSQEIKLNHSDSMMFDGTMLNDYAIENPKRNREYHSFFKSIPCNEYLLNALVIPNAIQITTVKSKYLFASFIFRDGAYDLFVKLRQRVNPTYGHRSSLSDCSSDSTQTSPSRATNYISCNNSGSGTESEQAKDSDNEKFINEKLKPSQPRNGKFSLPRIPLISKQSSRTFEKLTINKNNSSPNLSLGNDLSGNDLSNISDHGNISESSSKKKRLLTPLKISVPKMTSKQQTLPSIEIIQPKESKCKCLLQDEHSKFVILDTKYNGSIESIYAILFDSNFVLEFVRKLENNNDIEFGNWSTDENSCMTRNISYIKKLSNPLGPKSTKCYLTDEILYKNFDDISRRSFPLQNEDEDTMSLSQFILSTLITILSQIIEMIVFVIQKLKVPSLETMMIWALLLSLGVNIWIWISMRDINYKIENIVLKKKLDFEFYKRIELNENDNDLIIRRYLFNDEIGDNEFNVDDFDKFFNYKK</sequence>
<keyword evidence="7" id="KW-1185">Reference proteome</keyword>
<reference evidence="6 7" key="1">
    <citation type="submission" date="2021-06" db="EMBL/GenBank/DDBJ databases">
        <authorList>
            <person name="Kallberg Y."/>
            <person name="Tangrot J."/>
            <person name="Rosling A."/>
        </authorList>
    </citation>
    <scope>NUCLEOTIDE SEQUENCE [LARGE SCALE GENOMIC DNA]</scope>
    <source>
        <strain evidence="6 7">120-4 pot B 10/14</strain>
    </source>
</reference>
<feature type="compositionally biased region" description="Polar residues" evidence="3">
    <location>
        <begin position="331"/>
        <end position="347"/>
    </location>
</feature>
<feature type="region of interest" description="Disordered" evidence="3">
    <location>
        <begin position="312"/>
        <end position="354"/>
    </location>
</feature>
<feature type="transmembrane region" description="Helical" evidence="4">
    <location>
        <begin position="612"/>
        <end position="630"/>
    </location>
</feature>
<feature type="region of interest" description="Disordered" evidence="3">
    <location>
        <begin position="159"/>
        <end position="191"/>
    </location>
</feature>
<feature type="compositionally biased region" description="Low complexity" evidence="3">
    <location>
        <begin position="104"/>
        <end position="119"/>
    </location>
</feature>
<organism evidence="6 7">
    <name type="scientific">Gigaspora margarita</name>
    <dbReference type="NCBI Taxonomy" id="4874"/>
    <lineage>
        <taxon>Eukaryota</taxon>
        <taxon>Fungi</taxon>
        <taxon>Fungi incertae sedis</taxon>
        <taxon>Mucoromycota</taxon>
        <taxon>Glomeromycotina</taxon>
        <taxon>Glomeromycetes</taxon>
        <taxon>Diversisporales</taxon>
        <taxon>Gigasporaceae</taxon>
        <taxon>Gigaspora</taxon>
    </lineage>
</organism>
<feature type="compositionally biased region" description="Low complexity" evidence="3">
    <location>
        <begin position="315"/>
        <end position="330"/>
    </location>
</feature>
<feature type="compositionally biased region" description="Polar residues" evidence="3">
    <location>
        <begin position="120"/>
        <end position="133"/>
    </location>
</feature>
<dbReference type="Proteomes" id="UP000789901">
    <property type="component" value="Unassembled WGS sequence"/>
</dbReference>
<evidence type="ECO:0000313" key="6">
    <source>
        <dbReference type="EMBL" id="CAG8728493.1"/>
    </source>
</evidence>
<accession>A0ABN7V461</accession>
<dbReference type="PROSITE" id="PS51778">
    <property type="entry name" value="VAST"/>
    <property type="match status" value="1"/>
</dbReference>
<protein>
    <submittedName>
        <fullName evidence="6">996_t:CDS:1</fullName>
    </submittedName>
</protein>
<proteinExistence type="predicted"/>
<evidence type="ECO:0000256" key="2">
    <source>
        <dbReference type="ARBA" id="ARBA00023136"/>
    </source>
</evidence>
<keyword evidence="4" id="KW-1133">Transmembrane helix</keyword>
<evidence type="ECO:0000256" key="1">
    <source>
        <dbReference type="ARBA" id="ARBA00004370"/>
    </source>
</evidence>
<evidence type="ECO:0000256" key="3">
    <source>
        <dbReference type="SAM" id="MobiDB-lite"/>
    </source>
</evidence>
<keyword evidence="4" id="KW-0812">Transmembrane</keyword>
<feature type="domain" description="VASt" evidence="5">
    <location>
        <begin position="473"/>
        <end position="646"/>
    </location>
</feature>
<evidence type="ECO:0000313" key="7">
    <source>
        <dbReference type="Proteomes" id="UP000789901"/>
    </source>
</evidence>
<gene>
    <name evidence="6" type="ORF">GMARGA_LOCUS14166</name>
</gene>
<keyword evidence="2 4" id="KW-0472">Membrane</keyword>
<feature type="compositionally biased region" description="Polar residues" evidence="3">
    <location>
        <begin position="180"/>
        <end position="191"/>
    </location>
</feature>
<comment type="subcellular location">
    <subcellularLocation>
        <location evidence="1">Membrane</location>
    </subcellularLocation>
</comment>
<dbReference type="InterPro" id="IPR031968">
    <property type="entry name" value="VASt"/>
</dbReference>
<dbReference type="Pfam" id="PF16016">
    <property type="entry name" value="VASt"/>
    <property type="match status" value="1"/>
</dbReference>
<evidence type="ECO:0000259" key="5">
    <source>
        <dbReference type="PROSITE" id="PS51778"/>
    </source>
</evidence>